<organism evidence="9">
    <name type="scientific">Pelagomonas calceolata</name>
    <dbReference type="NCBI Taxonomy" id="35677"/>
    <lineage>
        <taxon>Eukaryota</taxon>
        <taxon>Sar</taxon>
        <taxon>Stramenopiles</taxon>
        <taxon>Ochrophyta</taxon>
        <taxon>Pelagophyceae</taxon>
        <taxon>Pelagomonadales</taxon>
        <taxon>Pelagomonadaceae</taxon>
        <taxon>Pelagomonas</taxon>
    </lineage>
</organism>
<dbReference type="EMBL" id="CAKKNE010000005">
    <property type="protein sequence ID" value="CAH0377464.1"/>
    <property type="molecule type" value="Genomic_DNA"/>
</dbReference>
<feature type="transmembrane region" description="Helical" evidence="7">
    <location>
        <begin position="659"/>
        <end position="680"/>
    </location>
</feature>
<dbReference type="PANTHER" id="PTHR45840">
    <property type="entry name" value="RHOMBOID-RELATED PROTEIN"/>
    <property type="match status" value="1"/>
</dbReference>
<dbReference type="SUPFAM" id="SSF144091">
    <property type="entry name" value="Rhomboid-like"/>
    <property type="match status" value="1"/>
</dbReference>
<dbReference type="Proteomes" id="UP000789595">
    <property type="component" value="Unassembled WGS sequence"/>
</dbReference>
<accession>A0A7S3ZQD8</accession>
<feature type="transmembrane region" description="Helical" evidence="7">
    <location>
        <begin position="634"/>
        <end position="653"/>
    </location>
</feature>
<dbReference type="OrthoDB" id="418595at2759"/>
<evidence type="ECO:0000256" key="3">
    <source>
        <dbReference type="ARBA" id="ARBA00022692"/>
    </source>
</evidence>
<evidence type="ECO:0000313" key="9">
    <source>
        <dbReference type="EMBL" id="CAE0690342.1"/>
    </source>
</evidence>
<dbReference type="InterPro" id="IPR051739">
    <property type="entry name" value="Rhomboid_IM_Serine_Proteases"/>
</dbReference>
<evidence type="ECO:0000256" key="2">
    <source>
        <dbReference type="ARBA" id="ARBA00009045"/>
    </source>
</evidence>
<dbReference type="GO" id="GO:0016020">
    <property type="term" value="C:membrane"/>
    <property type="evidence" value="ECO:0007669"/>
    <property type="project" value="UniProtKB-SubCell"/>
</dbReference>
<keyword evidence="3 7" id="KW-0812">Transmembrane</keyword>
<evidence type="ECO:0000313" key="10">
    <source>
        <dbReference type="EMBL" id="CAH0377464.1"/>
    </source>
</evidence>
<feature type="domain" description="Peptidase S54 rhomboid" evidence="8">
    <location>
        <begin position="596"/>
        <end position="735"/>
    </location>
</feature>
<feature type="transmembrane region" description="Helical" evidence="7">
    <location>
        <begin position="717"/>
        <end position="738"/>
    </location>
</feature>
<comment type="similarity">
    <text evidence="2">Belongs to the peptidase S54 family.</text>
</comment>
<evidence type="ECO:0000259" key="8">
    <source>
        <dbReference type="Pfam" id="PF01694"/>
    </source>
</evidence>
<evidence type="ECO:0000256" key="5">
    <source>
        <dbReference type="ARBA" id="ARBA00023136"/>
    </source>
</evidence>
<dbReference type="InterPro" id="IPR022764">
    <property type="entry name" value="Peptidase_S54_rhomboid_dom"/>
</dbReference>
<protein>
    <recommendedName>
        <fullName evidence="8">Peptidase S54 rhomboid domain-containing protein</fullName>
    </recommendedName>
</protein>
<evidence type="ECO:0000256" key="1">
    <source>
        <dbReference type="ARBA" id="ARBA00004141"/>
    </source>
</evidence>
<dbReference type="EMBL" id="HBIW01006898">
    <property type="protein sequence ID" value="CAE0690342.1"/>
    <property type="molecule type" value="Transcribed_RNA"/>
</dbReference>
<proteinExistence type="inferred from homology"/>
<feature type="compositionally biased region" description="Pro residues" evidence="6">
    <location>
        <begin position="86"/>
        <end position="103"/>
    </location>
</feature>
<evidence type="ECO:0000256" key="7">
    <source>
        <dbReference type="SAM" id="Phobius"/>
    </source>
</evidence>
<dbReference type="Pfam" id="PF01694">
    <property type="entry name" value="Rhomboid"/>
    <property type="match status" value="1"/>
</dbReference>
<keyword evidence="11" id="KW-1185">Reference proteome</keyword>
<reference evidence="10" key="2">
    <citation type="submission" date="2021-11" db="EMBL/GenBank/DDBJ databases">
        <authorList>
            <consortium name="Genoscope - CEA"/>
            <person name="William W."/>
        </authorList>
    </citation>
    <scope>NUCLEOTIDE SEQUENCE</scope>
</reference>
<keyword evidence="5 7" id="KW-0472">Membrane</keyword>
<dbReference type="PANTHER" id="PTHR45840:SF2">
    <property type="entry name" value="PROTEIN RHOMBOID-RELATED"/>
    <property type="match status" value="1"/>
</dbReference>
<evidence type="ECO:0000313" key="11">
    <source>
        <dbReference type="Proteomes" id="UP000789595"/>
    </source>
</evidence>
<comment type="subcellular location">
    <subcellularLocation>
        <location evidence="1">Membrane</location>
        <topology evidence="1">Multi-pass membrane protein</topology>
    </subcellularLocation>
</comment>
<feature type="transmembrane region" description="Helical" evidence="7">
    <location>
        <begin position="600"/>
        <end position="622"/>
    </location>
</feature>
<reference evidence="9" key="1">
    <citation type="submission" date="2021-01" db="EMBL/GenBank/DDBJ databases">
        <authorList>
            <person name="Corre E."/>
            <person name="Pelletier E."/>
            <person name="Niang G."/>
            <person name="Scheremetjew M."/>
            <person name="Finn R."/>
            <person name="Kale V."/>
            <person name="Holt S."/>
            <person name="Cochrane G."/>
            <person name="Meng A."/>
            <person name="Brown T."/>
            <person name="Cohen L."/>
        </authorList>
    </citation>
    <scope>NUCLEOTIDE SEQUENCE</scope>
    <source>
        <strain evidence="9">CCMP1756</strain>
    </source>
</reference>
<sequence>MAAPSSQDFMAKLEAVKTPLRTPVKTPLRADLEETIFNELMDADHGPHWTSPAKSDEELFVEIAKENGSSVASDDEEAPPVYEAVRPPPAPPRSEARPPPSTPPHLAEALAPYAALSKGSPEDVRQRLRAATTTLRRRLDAGLPLRTLVWDRLHGRYAAATLVLFREPGGFWWRWDATARRLRRRNRRRRRSGLATPSPAARAVAFFASSTPRPRDVDAGIQPPPPEDAETRAGQAFLKAVQRRRGVDSQAKADHERWLEARRGGAPSAPDDSDSSDDDGTITIRGDTAHVRWSTLEGVLHEIQPKGPLPDRNLRTFSLLLADNERLDLAVGDAHSRRSLVSGFGSVAAAMRNRDGVRPLDVLFDDVLRKCDGALLIRDGIEDAAKNRRRDLLERCGLRRLHALYRDDQHPELDGSIAKGTLVHVAHDLCPESGEAPYTVEFPVPREKGESRRYVKLRQPCPLFAAGSYVTGEVIGHTEGSYVVRYVSGPHLHTKDSLVEELFGGEERKEEESLIERPPSMPEGTLLKGVKREFLEVDVAYQKKDFAPYFTLTALLVYWVKFFVDLSGGDEVMGSLDDALEAVAPFADDCRLQTTDWRRLFTYQFVHVDAGHLVANSVILLVLGSPLEMAHGPVVGLAFEAGVVLGAVASLIFAPYQRVVGFSAGVYCVLGVHFGHLLLHWADMRRGALNRWARLLIFAVFFGVDVVYSYAEQVSATIHLAGFVVGVVLSAAVLRDLVERPRSILRGAARFLLIALPVLLVLRYAFYIIQSDPPEPLTWLSGGDVTDCCYVLRKCGVADELYARFSCRDLSDKRLFRGSATALYGGGSLLTECPEVEAFLAAV</sequence>
<dbReference type="Gene3D" id="1.20.1540.10">
    <property type="entry name" value="Rhomboid-like"/>
    <property type="match status" value="1"/>
</dbReference>
<feature type="region of interest" description="Disordered" evidence="6">
    <location>
        <begin position="67"/>
        <end position="106"/>
    </location>
</feature>
<feature type="transmembrane region" description="Helical" evidence="7">
    <location>
        <begin position="750"/>
        <end position="769"/>
    </location>
</feature>
<dbReference type="GO" id="GO:0004252">
    <property type="term" value="F:serine-type endopeptidase activity"/>
    <property type="evidence" value="ECO:0007669"/>
    <property type="project" value="InterPro"/>
</dbReference>
<name>A0A7S3ZQD8_9STRA</name>
<feature type="compositionally biased region" description="Acidic residues" evidence="6">
    <location>
        <begin position="271"/>
        <end position="280"/>
    </location>
</feature>
<dbReference type="InterPro" id="IPR035952">
    <property type="entry name" value="Rhomboid-like_sf"/>
</dbReference>
<dbReference type="AlphaFoldDB" id="A0A7S3ZQD8"/>
<feature type="transmembrane region" description="Helical" evidence="7">
    <location>
        <begin position="692"/>
        <end position="711"/>
    </location>
</feature>
<evidence type="ECO:0000256" key="6">
    <source>
        <dbReference type="SAM" id="MobiDB-lite"/>
    </source>
</evidence>
<feature type="region of interest" description="Disordered" evidence="6">
    <location>
        <begin position="208"/>
        <end position="283"/>
    </location>
</feature>
<feature type="compositionally biased region" description="Basic and acidic residues" evidence="6">
    <location>
        <begin position="245"/>
        <end position="263"/>
    </location>
</feature>
<keyword evidence="4 7" id="KW-1133">Transmembrane helix</keyword>
<gene>
    <name evidence="9" type="ORF">PCAL00307_LOCUS5778</name>
    <name evidence="10" type="ORF">PECAL_5P20010</name>
</gene>
<evidence type="ECO:0000256" key="4">
    <source>
        <dbReference type="ARBA" id="ARBA00022989"/>
    </source>
</evidence>